<name>A0AAF3EBU0_9BILA</name>
<proteinExistence type="predicted"/>
<dbReference type="AlphaFoldDB" id="A0AAF3EBU0"/>
<evidence type="ECO:0000313" key="2">
    <source>
        <dbReference type="Proteomes" id="UP000887575"/>
    </source>
</evidence>
<organism evidence="2 3">
    <name type="scientific">Mesorhabditis belari</name>
    <dbReference type="NCBI Taxonomy" id="2138241"/>
    <lineage>
        <taxon>Eukaryota</taxon>
        <taxon>Metazoa</taxon>
        <taxon>Ecdysozoa</taxon>
        <taxon>Nematoda</taxon>
        <taxon>Chromadorea</taxon>
        <taxon>Rhabditida</taxon>
        <taxon>Rhabditina</taxon>
        <taxon>Rhabditomorpha</taxon>
        <taxon>Rhabditoidea</taxon>
        <taxon>Rhabditidae</taxon>
        <taxon>Mesorhabditinae</taxon>
        <taxon>Mesorhabditis</taxon>
    </lineage>
</organism>
<dbReference type="InterPro" id="IPR016197">
    <property type="entry name" value="Chromo-like_dom_sf"/>
</dbReference>
<feature type="region of interest" description="Disordered" evidence="1">
    <location>
        <begin position="147"/>
        <end position="168"/>
    </location>
</feature>
<keyword evidence="2" id="KW-1185">Reference proteome</keyword>
<feature type="compositionally biased region" description="Basic and acidic residues" evidence="1">
    <location>
        <begin position="18"/>
        <end position="35"/>
    </location>
</feature>
<feature type="region of interest" description="Disordered" evidence="1">
    <location>
        <begin position="1"/>
        <end position="81"/>
    </location>
</feature>
<evidence type="ECO:0000256" key="1">
    <source>
        <dbReference type="SAM" id="MobiDB-lite"/>
    </source>
</evidence>
<reference evidence="3" key="1">
    <citation type="submission" date="2024-02" db="UniProtKB">
        <authorList>
            <consortium name="WormBaseParasite"/>
        </authorList>
    </citation>
    <scope>IDENTIFICATION</scope>
</reference>
<evidence type="ECO:0000313" key="3">
    <source>
        <dbReference type="WBParaSite" id="MBELARI_LOCUS11412"/>
    </source>
</evidence>
<feature type="compositionally biased region" description="Polar residues" evidence="1">
    <location>
        <begin position="38"/>
        <end position="51"/>
    </location>
</feature>
<dbReference type="SUPFAM" id="SSF54160">
    <property type="entry name" value="Chromo domain-like"/>
    <property type="match status" value="1"/>
</dbReference>
<accession>A0AAF3EBU0</accession>
<sequence>MRITKGLEVLPTKPAAKSPKEEKEKEKTFIKESFETKLLNSSQDDSKTSTGSRRKRNKGITFTKESLSKQRNQRIRRKPAAFDDYVSYNIAASQKPRHVLKRQAASDTENKGLELPQTLLEPMEPQLRQSPAKIDFEQGKAECKDKKGKYDPCAVSPSGKDDAISNPRTVKNQEASTDVSLQNTNPPSLPSCLLDRGIKIEKIMKLFYVKDELVGLCKYKNCLLMQIVTVEKLKEVDPQALIRAYEPLFWGTQTNK</sequence>
<dbReference type="Proteomes" id="UP000887575">
    <property type="component" value="Unassembled WGS sequence"/>
</dbReference>
<dbReference type="WBParaSite" id="MBELARI_LOCUS11412">
    <property type="protein sequence ID" value="MBELARI_LOCUS11412"/>
    <property type="gene ID" value="MBELARI_LOCUS11412"/>
</dbReference>
<protein>
    <submittedName>
        <fullName evidence="3">Uncharacterized protein</fullName>
    </submittedName>
</protein>